<gene>
    <name evidence="1" type="ORF">FPE_LOCUS4840</name>
</gene>
<keyword evidence="2" id="KW-1185">Reference proteome</keyword>
<reference evidence="1" key="1">
    <citation type="submission" date="2023-05" db="EMBL/GenBank/DDBJ databases">
        <authorList>
            <person name="Huff M."/>
        </authorList>
    </citation>
    <scope>NUCLEOTIDE SEQUENCE</scope>
</reference>
<protein>
    <submittedName>
        <fullName evidence="1">Uncharacterized protein</fullName>
    </submittedName>
</protein>
<accession>A0AAD1YX78</accession>
<evidence type="ECO:0000313" key="2">
    <source>
        <dbReference type="Proteomes" id="UP000834106"/>
    </source>
</evidence>
<sequence>MNQASTSDTIKFLYSYGGRIVPRLTKGRDGMLCYSGHTRILSVNQSISSSELMVKFGDLCGHLVNLKIPICNYQAFAVSSLGRGRGRGRGGDELSSFLVLFTYIFIS</sequence>
<proteinExistence type="predicted"/>
<dbReference type="PANTHER" id="PTHR31066">
    <property type="entry name" value="OS05G0427100 PROTEIN-RELATED"/>
    <property type="match status" value="1"/>
</dbReference>
<evidence type="ECO:0000313" key="1">
    <source>
        <dbReference type="EMBL" id="CAI9757410.1"/>
    </source>
</evidence>
<dbReference type="AlphaFoldDB" id="A0AAD1YX78"/>
<organism evidence="1 2">
    <name type="scientific">Fraxinus pennsylvanica</name>
    <dbReference type="NCBI Taxonomy" id="56036"/>
    <lineage>
        <taxon>Eukaryota</taxon>
        <taxon>Viridiplantae</taxon>
        <taxon>Streptophyta</taxon>
        <taxon>Embryophyta</taxon>
        <taxon>Tracheophyta</taxon>
        <taxon>Spermatophyta</taxon>
        <taxon>Magnoliopsida</taxon>
        <taxon>eudicotyledons</taxon>
        <taxon>Gunneridae</taxon>
        <taxon>Pentapetalae</taxon>
        <taxon>asterids</taxon>
        <taxon>lamiids</taxon>
        <taxon>Lamiales</taxon>
        <taxon>Oleaceae</taxon>
        <taxon>Oleeae</taxon>
        <taxon>Fraxinus</taxon>
    </lineage>
</organism>
<dbReference type="InterPro" id="IPR053198">
    <property type="entry name" value="Gynoecium_Dev_Regulator"/>
</dbReference>
<dbReference type="Proteomes" id="UP000834106">
    <property type="component" value="Chromosome 3"/>
</dbReference>
<name>A0AAD1YX78_9LAMI</name>
<dbReference type="PANTHER" id="PTHR31066:SF10">
    <property type="entry name" value="OCTICOSAPEPTIDE_PHOX_BEM1P FAMILY PROTEIN"/>
    <property type="match status" value="1"/>
</dbReference>
<dbReference type="EMBL" id="OU503038">
    <property type="protein sequence ID" value="CAI9757410.1"/>
    <property type="molecule type" value="Genomic_DNA"/>
</dbReference>